<proteinExistence type="predicted"/>
<gene>
    <name evidence="1" type="ORF">AABB24_020104</name>
</gene>
<organism evidence="1 2">
    <name type="scientific">Solanum stoloniferum</name>
    <dbReference type="NCBI Taxonomy" id="62892"/>
    <lineage>
        <taxon>Eukaryota</taxon>
        <taxon>Viridiplantae</taxon>
        <taxon>Streptophyta</taxon>
        <taxon>Embryophyta</taxon>
        <taxon>Tracheophyta</taxon>
        <taxon>Spermatophyta</taxon>
        <taxon>Magnoliopsida</taxon>
        <taxon>eudicotyledons</taxon>
        <taxon>Gunneridae</taxon>
        <taxon>Pentapetalae</taxon>
        <taxon>asterids</taxon>
        <taxon>lamiids</taxon>
        <taxon>Solanales</taxon>
        <taxon>Solanaceae</taxon>
        <taxon>Solanoideae</taxon>
        <taxon>Solaneae</taxon>
        <taxon>Solanum</taxon>
    </lineage>
</organism>
<accession>A0ABD2T6H1</accession>
<protein>
    <submittedName>
        <fullName evidence="1">Uncharacterized protein</fullName>
    </submittedName>
</protein>
<evidence type="ECO:0000313" key="1">
    <source>
        <dbReference type="EMBL" id="KAL3351854.1"/>
    </source>
</evidence>
<comment type="caution">
    <text evidence="1">The sequence shown here is derived from an EMBL/GenBank/DDBJ whole genome shotgun (WGS) entry which is preliminary data.</text>
</comment>
<dbReference type="AlphaFoldDB" id="A0ABD2T6H1"/>
<dbReference type="Proteomes" id="UP001627284">
    <property type="component" value="Unassembled WGS sequence"/>
</dbReference>
<evidence type="ECO:0000313" key="2">
    <source>
        <dbReference type="Proteomes" id="UP001627284"/>
    </source>
</evidence>
<keyword evidence="2" id="KW-1185">Reference proteome</keyword>
<name>A0ABD2T6H1_9SOLN</name>
<dbReference type="EMBL" id="JBJKTR010000012">
    <property type="protein sequence ID" value="KAL3351854.1"/>
    <property type="molecule type" value="Genomic_DNA"/>
</dbReference>
<feature type="non-terminal residue" evidence="1">
    <location>
        <position position="1"/>
    </location>
</feature>
<reference evidence="1 2" key="1">
    <citation type="submission" date="2024-05" db="EMBL/GenBank/DDBJ databases">
        <title>De novo assembly of an allotetraploid wild potato.</title>
        <authorList>
            <person name="Hosaka A.J."/>
        </authorList>
    </citation>
    <scope>NUCLEOTIDE SEQUENCE [LARGE SCALE GENOMIC DNA]</scope>
    <source>
        <tissue evidence="1">Young leaves</tissue>
    </source>
</reference>
<sequence length="126" mass="14891">KNLQRYSSSKMVKCDICLVYSPNSECLGENCLFVNYGIALKVKNDAVFRAKFEKLNDILSIQSIELLMEIMYADSCSGYCFRRRCFWLEFGFEGQHCLWFEAQQFDWSQKGVEKHQKNFQKKERLA</sequence>